<dbReference type="InterPro" id="IPR004124">
    <property type="entry name" value="Glyco_hydro_33_N"/>
</dbReference>
<accession>A0ABU6PQK8</accession>
<comment type="caution">
    <text evidence="6">The sequence shown here is derived from an EMBL/GenBank/DDBJ whole genome shotgun (WGS) entry which is preliminary data.</text>
</comment>
<dbReference type="Pfam" id="PF02973">
    <property type="entry name" value="Sialidase"/>
    <property type="match status" value="1"/>
</dbReference>
<dbReference type="Gene3D" id="2.60.120.200">
    <property type="match status" value="2"/>
</dbReference>
<comment type="similarity">
    <text evidence="2">Belongs to the glycosyl hydrolase 33 family.</text>
</comment>
<feature type="domain" description="Laminin G" evidence="5">
    <location>
        <begin position="244"/>
        <end position="376"/>
    </location>
</feature>
<keyword evidence="4" id="KW-0732">Signal</keyword>
<dbReference type="SUPFAM" id="SSF49899">
    <property type="entry name" value="Concanavalin A-like lectins/glucanases"/>
    <property type="match status" value="2"/>
</dbReference>
<dbReference type="SUPFAM" id="SSF50939">
    <property type="entry name" value="Sialidases"/>
    <property type="match status" value="1"/>
</dbReference>
<dbReference type="EC" id="3.2.1.18" evidence="3"/>
<dbReference type="InterPro" id="IPR026856">
    <property type="entry name" value="Sialidase_fam"/>
</dbReference>
<dbReference type="CDD" id="cd15482">
    <property type="entry name" value="Sialidase_non-viral"/>
    <property type="match status" value="1"/>
</dbReference>
<feature type="signal peptide" evidence="4">
    <location>
        <begin position="1"/>
        <end position="29"/>
    </location>
</feature>
<evidence type="ECO:0000256" key="2">
    <source>
        <dbReference type="ARBA" id="ARBA00009348"/>
    </source>
</evidence>
<sequence>MKSGMMMRMLLGVSLFASSMIGGSHMAKALPSSGLVLDYALNRAFNGTNDFVDKTADLGTVSGLTEGSIAVKFKTASTAQAKTFLSGSDTSDPSSNISFTMNNGTVYFENRENGTYATRLSATGTYNDGIWHTAVLTVNSSGTKIYVDGMVKGTEASTAFFTNVTNLNGLWVGKNVDNGGSQWFYGGEMDYLKVYNRALTDTEAQQLAGILPDTAVSYTINQTFNGTSDFVDKTSDLGTVSGLTQGAIAVKFKSSSTAQAKTFLSASDTSDPSSNISFTMNNGTVYFENRENGTYATRLSAAGTYNDGKWHTAVLNVDPSGTKIYVDGYEKASSSSMAFFTNVTNLNGMWIGKNVDNGGNQWFYAGEMDFLNVYNTPLTDPQIKQISSKFEDNILFDINDGKGYTQYRIPSIAVMADGTVLVAVEGRSGDDQSPTDIVLRRSTDGGKTFSDNIILAPGKSQGYAEMNPMLLAENTGSTVHLLWSRWKWGSCQYFIRTSHDNGVTWDVARDISNVLDAYKNPSNPNYFANLSGAGMGPGHGIQLKDGTLMVPIYFTTPNWSNSTVATIYSNDGGATWQAGTKVPNPTGYTKIHENMMVQLSNGSLMTNMRNPSTRNRAVSTASGVTGTWTTPYSDQVLIDPVCQASIQRYDDSTILFTNAASTSSRTHMTIRMSNDDGTTWYKSKEIYAGTNGYSDIGVSPDKSIYVFYEKPATQIISLAIFNKAWVETP</sequence>
<dbReference type="Pfam" id="PF13385">
    <property type="entry name" value="Laminin_G_3"/>
    <property type="match status" value="1"/>
</dbReference>
<proteinExistence type="inferred from homology"/>
<evidence type="ECO:0000259" key="5">
    <source>
        <dbReference type="SMART" id="SM00282"/>
    </source>
</evidence>
<evidence type="ECO:0000256" key="3">
    <source>
        <dbReference type="ARBA" id="ARBA00012733"/>
    </source>
</evidence>
<dbReference type="InterPro" id="IPR001791">
    <property type="entry name" value="Laminin_G"/>
</dbReference>
<dbReference type="InterPro" id="IPR011040">
    <property type="entry name" value="Sialidase"/>
</dbReference>
<dbReference type="Pfam" id="PF13088">
    <property type="entry name" value="BNR_2"/>
    <property type="match status" value="1"/>
</dbReference>
<evidence type="ECO:0000256" key="1">
    <source>
        <dbReference type="ARBA" id="ARBA00000427"/>
    </source>
</evidence>
<reference evidence="6 7" key="1">
    <citation type="submission" date="2023-03" db="EMBL/GenBank/DDBJ databases">
        <title>Bacillus Genome Sequencing.</title>
        <authorList>
            <person name="Dunlap C."/>
        </authorList>
    </citation>
    <scope>NUCLEOTIDE SEQUENCE [LARGE SCALE GENOMIC DNA]</scope>
    <source>
        <strain evidence="6 7">NRS-52</strain>
    </source>
</reference>
<dbReference type="PANTHER" id="PTHR10628:SF30">
    <property type="entry name" value="EXO-ALPHA-SIALIDASE"/>
    <property type="match status" value="1"/>
</dbReference>
<dbReference type="Gene3D" id="2.120.10.10">
    <property type="match status" value="1"/>
</dbReference>
<feature type="chain" id="PRO_5046120650" description="exo-alpha-sialidase" evidence="4">
    <location>
        <begin position="30"/>
        <end position="729"/>
    </location>
</feature>
<evidence type="ECO:0000313" key="6">
    <source>
        <dbReference type="EMBL" id="MED5016436.1"/>
    </source>
</evidence>
<name>A0ABU6PQK8_9BACL</name>
<protein>
    <recommendedName>
        <fullName evidence="3">exo-alpha-sialidase</fullName>
        <ecNumber evidence="3">3.2.1.18</ecNumber>
    </recommendedName>
</protein>
<dbReference type="RefSeq" id="WP_328275510.1">
    <property type="nucleotide sequence ID" value="NZ_JARTLD010000009.1"/>
</dbReference>
<dbReference type="SMART" id="SM00282">
    <property type="entry name" value="LamG"/>
    <property type="match status" value="2"/>
</dbReference>
<organism evidence="6 7">
    <name type="scientific">Paenibacillus chibensis</name>
    <dbReference type="NCBI Taxonomy" id="59846"/>
    <lineage>
        <taxon>Bacteria</taxon>
        <taxon>Bacillati</taxon>
        <taxon>Bacillota</taxon>
        <taxon>Bacilli</taxon>
        <taxon>Bacillales</taxon>
        <taxon>Paenibacillaceae</taxon>
        <taxon>Paenibacillus</taxon>
    </lineage>
</organism>
<dbReference type="EMBL" id="JARTLD010000009">
    <property type="protein sequence ID" value="MED5016436.1"/>
    <property type="molecule type" value="Genomic_DNA"/>
</dbReference>
<feature type="domain" description="Laminin G" evidence="5">
    <location>
        <begin position="65"/>
        <end position="197"/>
    </location>
</feature>
<gene>
    <name evidence="6" type="ORF">P9847_03830</name>
</gene>
<evidence type="ECO:0000256" key="4">
    <source>
        <dbReference type="SAM" id="SignalP"/>
    </source>
</evidence>
<keyword evidence="7" id="KW-1185">Reference proteome</keyword>
<dbReference type="Proteomes" id="UP001343257">
    <property type="component" value="Unassembled WGS sequence"/>
</dbReference>
<dbReference type="InterPro" id="IPR013320">
    <property type="entry name" value="ConA-like_dom_sf"/>
</dbReference>
<dbReference type="InterPro" id="IPR036278">
    <property type="entry name" value="Sialidase_sf"/>
</dbReference>
<evidence type="ECO:0000313" key="7">
    <source>
        <dbReference type="Proteomes" id="UP001343257"/>
    </source>
</evidence>
<dbReference type="PANTHER" id="PTHR10628">
    <property type="entry name" value="SIALIDASE"/>
    <property type="match status" value="1"/>
</dbReference>
<comment type="catalytic activity">
    <reaction evidence="1">
        <text>Hydrolysis of alpha-(2-&gt;3)-, alpha-(2-&gt;6)-, alpha-(2-&gt;8)- glycosidic linkages of terminal sialic acid residues in oligosaccharides, glycoproteins, glycolipids, colominic acid and synthetic substrates.</text>
        <dbReference type="EC" id="3.2.1.18"/>
    </reaction>
</comment>